<keyword evidence="4" id="KW-0328">Glycosyltransferase</keyword>
<dbReference type="Proteomes" id="UP000700248">
    <property type="component" value="Unassembled WGS sequence"/>
</dbReference>
<dbReference type="GO" id="GO:0016757">
    <property type="term" value="F:glycosyltransferase activity"/>
    <property type="evidence" value="ECO:0007669"/>
    <property type="project" value="UniProtKB-KW"/>
</dbReference>
<evidence type="ECO:0000313" key="4">
    <source>
        <dbReference type="EMBL" id="HJH24033.1"/>
    </source>
</evidence>
<dbReference type="EC" id="2.4.-.-" evidence="4"/>
<dbReference type="Pfam" id="PF12000">
    <property type="entry name" value="Glyco_trans_4_3"/>
    <property type="match status" value="1"/>
</dbReference>
<dbReference type="AlphaFoldDB" id="A0A9D3AAD0"/>
<evidence type="ECO:0000313" key="5">
    <source>
        <dbReference type="Proteomes" id="UP000700248"/>
    </source>
</evidence>
<organism evidence="4 5">
    <name type="scientific">Paenalcaligenes hominis</name>
    <dbReference type="NCBI Taxonomy" id="643674"/>
    <lineage>
        <taxon>Bacteria</taxon>
        <taxon>Pseudomonadati</taxon>
        <taxon>Pseudomonadota</taxon>
        <taxon>Betaproteobacteria</taxon>
        <taxon>Burkholderiales</taxon>
        <taxon>Alcaligenaceae</taxon>
        <taxon>Paenalcaligenes</taxon>
    </lineage>
</organism>
<dbReference type="InterPro" id="IPR001296">
    <property type="entry name" value="Glyco_trans_1"/>
</dbReference>
<name>A0A9D3AAD0_9BURK</name>
<dbReference type="SUPFAM" id="SSF53756">
    <property type="entry name" value="UDP-Glycosyltransferase/glycogen phosphorylase"/>
    <property type="match status" value="1"/>
</dbReference>
<accession>A0A9D3AAD0</accession>
<sequence>MKDKPLIVFVSAVYPSQYTLLCRHLREMDVAETWFFTTPGHVKRHAHEDDYLRAFQPDGPIVGQIGYYYSSKVERSARIGRGLIKALHQFEKEQGRPIDIVVSHSLWGAPNWLYSELHAAVVSYIEFPSYRTHGWDPAYPPDPAQRMGDRNTEMLNMHQVLCSDLTITPSAFARSMFPEALQDRVAVQFEGFTISPPAAITAPPPDRPFTVAFSARDLSSSKGLETFVRLVDRLVREGDAKAMRFLALGDPSASTYGYEQQWVQRKYQHEPEDSPTKVKTFLDHLLRVYPAAAGVIEAPGKLPYDAFGAAISEVDLFLYPLKYGVANWGLMEILARGSCVIGSNWGFVPELITNDVNGVLLPDDDDQWIATIRELKNDTERRIRYRKAAAELGQSYHISQVAPLYMKLFERALAQKKQRLAENRLW</sequence>
<comment type="caution">
    <text evidence="4">The sequence shown here is derived from an EMBL/GenBank/DDBJ whole genome shotgun (WGS) entry which is preliminary data.</text>
</comment>
<dbReference type="Pfam" id="PF00534">
    <property type="entry name" value="Glycos_transf_1"/>
    <property type="match status" value="1"/>
</dbReference>
<dbReference type="Gene3D" id="3.40.50.2000">
    <property type="entry name" value="Glycogen Phosphorylase B"/>
    <property type="match status" value="1"/>
</dbReference>
<dbReference type="RefSeq" id="WP_276830746.1">
    <property type="nucleotide sequence ID" value="NZ_DYTQ01000067.1"/>
</dbReference>
<dbReference type="PANTHER" id="PTHR46401:SF2">
    <property type="entry name" value="GLYCOSYLTRANSFERASE WBBK-RELATED"/>
    <property type="match status" value="1"/>
</dbReference>
<dbReference type="PANTHER" id="PTHR46401">
    <property type="entry name" value="GLYCOSYLTRANSFERASE WBBK-RELATED"/>
    <property type="match status" value="1"/>
</dbReference>
<protein>
    <submittedName>
        <fullName evidence="4">Glycosyltransferase</fullName>
        <ecNumber evidence="4">2.4.-.-</ecNumber>
    </submittedName>
</protein>
<gene>
    <name evidence="4" type="ORF">K8U84_05700</name>
</gene>
<reference evidence="4" key="1">
    <citation type="journal article" date="2021" name="PeerJ">
        <title>Extensive microbial diversity within the chicken gut microbiome revealed by metagenomics and culture.</title>
        <authorList>
            <person name="Gilroy R."/>
            <person name="Ravi A."/>
            <person name="Getino M."/>
            <person name="Pursley I."/>
            <person name="Horton D.L."/>
            <person name="Alikhan N.F."/>
            <person name="Baker D."/>
            <person name="Gharbi K."/>
            <person name="Hall N."/>
            <person name="Watson M."/>
            <person name="Adriaenssens E.M."/>
            <person name="Foster-Nyarko E."/>
            <person name="Jarju S."/>
            <person name="Secka A."/>
            <person name="Antonio M."/>
            <person name="Oren A."/>
            <person name="Chaudhuri R.R."/>
            <person name="La Ragione R."/>
            <person name="Hildebrand F."/>
            <person name="Pallen M.J."/>
        </authorList>
    </citation>
    <scope>NUCLEOTIDE SEQUENCE</scope>
    <source>
        <strain evidence="4">CHK175-13533</strain>
    </source>
</reference>
<keyword evidence="1 4" id="KW-0808">Transferase</keyword>
<proteinExistence type="predicted"/>
<dbReference type="InterPro" id="IPR022623">
    <property type="entry name" value="Glyco_trans_4"/>
</dbReference>
<dbReference type="GO" id="GO:0009103">
    <property type="term" value="P:lipopolysaccharide biosynthetic process"/>
    <property type="evidence" value="ECO:0007669"/>
    <property type="project" value="TreeGrafter"/>
</dbReference>
<evidence type="ECO:0000259" key="3">
    <source>
        <dbReference type="Pfam" id="PF12000"/>
    </source>
</evidence>
<evidence type="ECO:0000259" key="2">
    <source>
        <dbReference type="Pfam" id="PF00534"/>
    </source>
</evidence>
<feature type="domain" description="Glycosyl transferase family 1" evidence="2">
    <location>
        <begin position="299"/>
        <end position="390"/>
    </location>
</feature>
<dbReference type="EMBL" id="DYTQ01000067">
    <property type="protein sequence ID" value="HJH24033.1"/>
    <property type="molecule type" value="Genomic_DNA"/>
</dbReference>
<evidence type="ECO:0000256" key="1">
    <source>
        <dbReference type="ARBA" id="ARBA00022679"/>
    </source>
</evidence>
<reference evidence="4" key="2">
    <citation type="submission" date="2021-09" db="EMBL/GenBank/DDBJ databases">
        <authorList>
            <person name="Gilroy R."/>
        </authorList>
    </citation>
    <scope>NUCLEOTIDE SEQUENCE</scope>
    <source>
        <strain evidence="4">CHK175-13533</strain>
    </source>
</reference>
<feature type="domain" description="Glycosyl transferase family 4" evidence="3">
    <location>
        <begin position="55"/>
        <end position="194"/>
    </location>
</feature>